<dbReference type="Proteomes" id="UP000052978">
    <property type="component" value="Unassembled WGS sequence"/>
</dbReference>
<dbReference type="GO" id="GO:0005840">
    <property type="term" value="C:ribosome"/>
    <property type="evidence" value="ECO:0007669"/>
    <property type="project" value="UniProtKB-KW"/>
</dbReference>
<keyword evidence="2" id="KW-0689">Ribosomal protein</keyword>
<accession>S7MKR3</accession>
<dbReference type="EMBL" id="KE161646">
    <property type="protein sequence ID" value="EPQ04761.1"/>
    <property type="molecule type" value="Genomic_DNA"/>
</dbReference>
<name>S7MKR3_MYOBR</name>
<evidence type="ECO:0000313" key="3">
    <source>
        <dbReference type="Proteomes" id="UP000052978"/>
    </source>
</evidence>
<keyword evidence="2" id="KW-0687">Ribonucleoprotein</keyword>
<evidence type="ECO:0000313" key="2">
    <source>
        <dbReference type="EMBL" id="EPQ04761.1"/>
    </source>
</evidence>
<feature type="compositionally biased region" description="Basic and acidic residues" evidence="1">
    <location>
        <begin position="85"/>
        <end position="96"/>
    </location>
</feature>
<protein>
    <submittedName>
        <fullName evidence="2">60S ribosomal protein L13</fullName>
    </submittedName>
</protein>
<reference evidence="2 3" key="1">
    <citation type="journal article" date="2013" name="Nat. Commun.">
        <title>Genome analysis reveals insights into physiology and longevity of the Brandt's bat Myotis brandtii.</title>
        <authorList>
            <person name="Seim I."/>
            <person name="Fang X."/>
            <person name="Xiong Z."/>
            <person name="Lobanov A.V."/>
            <person name="Huang Z."/>
            <person name="Ma S."/>
            <person name="Feng Y."/>
            <person name="Turanov A.A."/>
            <person name="Zhu Y."/>
            <person name="Lenz T.L."/>
            <person name="Gerashchenko M.V."/>
            <person name="Fan D."/>
            <person name="Hee Yim S."/>
            <person name="Yao X."/>
            <person name="Jordan D."/>
            <person name="Xiong Y."/>
            <person name="Ma Y."/>
            <person name="Lyapunov A.N."/>
            <person name="Chen G."/>
            <person name="Kulakova O.I."/>
            <person name="Sun Y."/>
            <person name="Lee S.G."/>
            <person name="Bronson R.T."/>
            <person name="Moskalev A.A."/>
            <person name="Sunyaev S.R."/>
            <person name="Zhang G."/>
            <person name="Krogh A."/>
            <person name="Wang J."/>
            <person name="Gladyshev V.N."/>
        </authorList>
    </citation>
    <scope>NUCLEOTIDE SEQUENCE [LARGE SCALE GENOMIC DNA]</scope>
</reference>
<feature type="region of interest" description="Disordered" evidence="1">
    <location>
        <begin position="75"/>
        <end position="96"/>
    </location>
</feature>
<feature type="region of interest" description="Disordered" evidence="1">
    <location>
        <begin position="1"/>
        <end position="25"/>
    </location>
</feature>
<sequence length="96" mass="10710">MAEGVPLQAHTLPQEALASKKGDSSEELRLATQLTGPVMPIPNVYKKEKARVITEKKNFSLLPIFTWPVPLLGSLTSRQNKKRTKEAAEQDVEKKK</sequence>
<gene>
    <name evidence="2" type="ORF">D623_10025138</name>
</gene>
<proteinExistence type="predicted"/>
<evidence type="ECO:0000256" key="1">
    <source>
        <dbReference type="SAM" id="MobiDB-lite"/>
    </source>
</evidence>
<dbReference type="AlphaFoldDB" id="S7MKR3"/>
<organism evidence="2 3">
    <name type="scientific">Myotis brandtii</name>
    <name type="common">Brandt's bat</name>
    <dbReference type="NCBI Taxonomy" id="109478"/>
    <lineage>
        <taxon>Eukaryota</taxon>
        <taxon>Metazoa</taxon>
        <taxon>Chordata</taxon>
        <taxon>Craniata</taxon>
        <taxon>Vertebrata</taxon>
        <taxon>Euteleostomi</taxon>
        <taxon>Mammalia</taxon>
        <taxon>Eutheria</taxon>
        <taxon>Laurasiatheria</taxon>
        <taxon>Chiroptera</taxon>
        <taxon>Yangochiroptera</taxon>
        <taxon>Vespertilionidae</taxon>
        <taxon>Myotis</taxon>
    </lineage>
</organism>
<keyword evidence="3" id="KW-1185">Reference proteome</keyword>